<keyword evidence="4" id="KW-1185">Reference proteome</keyword>
<protein>
    <submittedName>
        <fullName evidence="3">DUF302 domain-containing protein</fullName>
    </submittedName>
</protein>
<dbReference type="Proteomes" id="UP000643701">
    <property type="component" value="Unassembled WGS sequence"/>
</dbReference>
<proteinExistence type="predicted"/>
<evidence type="ECO:0000313" key="4">
    <source>
        <dbReference type="Proteomes" id="UP000643701"/>
    </source>
</evidence>
<dbReference type="RefSeq" id="WP_166399604.1">
    <property type="nucleotide sequence ID" value="NZ_JAANAS010000035.1"/>
</dbReference>
<dbReference type="PANTHER" id="PTHR38342:SF2">
    <property type="entry name" value="INNER MEMBRANE OR EXPORTED"/>
    <property type="match status" value="1"/>
</dbReference>
<dbReference type="SUPFAM" id="SSF103247">
    <property type="entry name" value="TT1751-like"/>
    <property type="match status" value="2"/>
</dbReference>
<dbReference type="Gene3D" id="3.30.310.70">
    <property type="entry name" value="TT1751-like domain"/>
    <property type="match status" value="2"/>
</dbReference>
<organism evidence="3 4">
    <name type="scientific">Psychroflexus maritimus</name>
    <dbReference type="NCBI Taxonomy" id="2714865"/>
    <lineage>
        <taxon>Bacteria</taxon>
        <taxon>Pseudomonadati</taxon>
        <taxon>Bacteroidota</taxon>
        <taxon>Flavobacteriia</taxon>
        <taxon>Flavobacteriales</taxon>
        <taxon>Flavobacteriaceae</taxon>
        <taxon>Psychroflexus</taxon>
    </lineage>
</organism>
<comment type="caution">
    <text evidence="3">The sequence shown here is derived from an EMBL/GenBank/DDBJ whole genome shotgun (WGS) entry which is preliminary data.</text>
</comment>
<evidence type="ECO:0000259" key="2">
    <source>
        <dbReference type="Pfam" id="PF03625"/>
    </source>
</evidence>
<name>A0A967AH73_9FLAO</name>
<feature type="region of interest" description="Disordered" evidence="1">
    <location>
        <begin position="35"/>
        <end position="57"/>
    </location>
</feature>
<dbReference type="CDD" id="cd14797">
    <property type="entry name" value="DUF302"/>
    <property type="match status" value="1"/>
</dbReference>
<evidence type="ECO:0000313" key="3">
    <source>
        <dbReference type="EMBL" id="NGZ89340.1"/>
    </source>
</evidence>
<dbReference type="PANTHER" id="PTHR38342">
    <property type="entry name" value="SLR5037 PROTEIN"/>
    <property type="match status" value="1"/>
</dbReference>
<accession>A0A967AH73</accession>
<dbReference type="InterPro" id="IPR005180">
    <property type="entry name" value="DUF302"/>
</dbReference>
<reference evidence="3" key="1">
    <citation type="submission" date="2020-03" db="EMBL/GenBank/DDBJ databases">
        <title>Psychroflexus Maritimus sp. nov., isolate from marine sediment.</title>
        <authorList>
            <person name="Zhong Y.-L."/>
        </authorList>
    </citation>
    <scope>NUCLEOTIDE SEQUENCE</scope>
    <source>
        <strain evidence="3">C1</strain>
    </source>
</reference>
<gene>
    <name evidence="3" type="ORF">G7034_03645</name>
</gene>
<dbReference type="InterPro" id="IPR035923">
    <property type="entry name" value="TT1751-like_sf"/>
</dbReference>
<dbReference type="EMBL" id="JAANAS010000035">
    <property type="protein sequence ID" value="NGZ89340.1"/>
    <property type="molecule type" value="Genomic_DNA"/>
</dbReference>
<sequence>MRFIILSLFKLFVLLFLISCEENKQIKTNEAVIEKKSSSEVSSENDAKKGSKENRESDLTSTLSSHLIQFKLNIEVDDFYVKFNELMNANPGMMVTNTFDHQEKAESVGMTIDFSSFHHLYTNQLINPLINENPLVALDLPLRIHFFKDDNNDFAQFVDGHYLIKRYGLEESIQTAESNSRVLNSIVKNLSNQEKPFQNSDLNFKELEGIEILQSTSNFDETAKSILHAIKKNKEVDLIAAHDFQSFAQEANYSIGKCILLLYGNPEMGSSLMQERPSLGIDLPLKMLLYETKDGVTHVAYNNMEFIFGLHDYQNTEAANKLNQLTATLITGKK</sequence>
<dbReference type="AlphaFoldDB" id="A0A967AH73"/>
<dbReference type="Pfam" id="PF03625">
    <property type="entry name" value="DUF302"/>
    <property type="match status" value="1"/>
</dbReference>
<feature type="domain" description="DUF302" evidence="2">
    <location>
        <begin position="243"/>
        <end position="303"/>
    </location>
</feature>
<evidence type="ECO:0000256" key="1">
    <source>
        <dbReference type="SAM" id="MobiDB-lite"/>
    </source>
</evidence>
<feature type="compositionally biased region" description="Basic and acidic residues" evidence="1">
    <location>
        <begin position="45"/>
        <end position="57"/>
    </location>
</feature>